<comment type="caution">
    <text evidence="1">The sequence shown here is derived from an EMBL/GenBank/DDBJ whole genome shotgun (WGS) entry which is preliminary data.</text>
</comment>
<accession>A0A8J2JV50</accession>
<sequence length="219" mass="25612">MGWGCNSKETNEIFCVAQCDESDDIFQYGRSEFDEVTRYENSSKRIFPGQFRCVTGNYLSLDIEDILVNPKTALVVYSGHLEYYWRKFKITMNSAKLKFAHNARIKDDNLLRRWNYLFTPLSWSKKYDYIGNRASVMMSSGLFTLWERWHKIRFLSSNSIPIDSVDDHIAKPLGLDSSVYSVMYAFLWSALCCTHIFVIEILRAVCVHHERLILRCIGQ</sequence>
<organism evidence="1 2">
    <name type="scientific">Allacma fusca</name>
    <dbReference type="NCBI Taxonomy" id="39272"/>
    <lineage>
        <taxon>Eukaryota</taxon>
        <taxon>Metazoa</taxon>
        <taxon>Ecdysozoa</taxon>
        <taxon>Arthropoda</taxon>
        <taxon>Hexapoda</taxon>
        <taxon>Collembola</taxon>
        <taxon>Symphypleona</taxon>
        <taxon>Sminthuridae</taxon>
        <taxon>Allacma</taxon>
    </lineage>
</organism>
<name>A0A8J2JV50_9HEXA</name>
<dbReference type="Proteomes" id="UP000708208">
    <property type="component" value="Unassembled WGS sequence"/>
</dbReference>
<reference evidence="1" key="1">
    <citation type="submission" date="2021-06" db="EMBL/GenBank/DDBJ databases">
        <authorList>
            <person name="Hodson N. C."/>
            <person name="Mongue J. A."/>
            <person name="Jaron S. K."/>
        </authorList>
    </citation>
    <scope>NUCLEOTIDE SEQUENCE</scope>
</reference>
<dbReference type="EMBL" id="CAJVCH010089536">
    <property type="protein sequence ID" value="CAG7722460.1"/>
    <property type="molecule type" value="Genomic_DNA"/>
</dbReference>
<protein>
    <submittedName>
        <fullName evidence="1">Uncharacterized protein</fullName>
    </submittedName>
</protein>
<keyword evidence="2" id="KW-1185">Reference proteome</keyword>
<evidence type="ECO:0000313" key="1">
    <source>
        <dbReference type="EMBL" id="CAG7722460.1"/>
    </source>
</evidence>
<dbReference type="AlphaFoldDB" id="A0A8J2JV50"/>
<evidence type="ECO:0000313" key="2">
    <source>
        <dbReference type="Proteomes" id="UP000708208"/>
    </source>
</evidence>
<gene>
    <name evidence="1" type="ORF">AFUS01_LOCUS11591</name>
</gene>
<proteinExistence type="predicted"/>